<dbReference type="InterPro" id="IPR023606">
    <property type="entry name" value="CoA-Trfase_III_dom_1_sf"/>
</dbReference>
<feature type="region of interest" description="Disordered" evidence="2">
    <location>
        <begin position="1"/>
        <end position="21"/>
    </location>
</feature>
<protein>
    <submittedName>
        <fullName evidence="3">Crotonobetainyl-CoA:carnitine CoA-transferase CaiB-like acyl-CoA transferase</fullName>
    </submittedName>
</protein>
<name>A0ABV2Q9M5_9BURK</name>
<dbReference type="SUPFAM" id="SSF89796">
    <property type="entry name" value="CoA-transferase family III (CaiB/BaiF)"/>
    <property type="match status" value="1"/>
</dbReference>
<dbReference type="EMBL" id="JBEPSH010000005">
    <property type="protein sequence ID" value="MET4577744.1"/>
    <property type="molecule type" value="Genomic_DNA"/>
</dbReference>
<dbReference type="InterPro" id="IPR003673">
    <property type="entry name" value="CoA-Trfase_fam_III"/>
</dbReference>
<dbReference type="PANTHER" id="PTHR48207">
    <property type="entry name" value="SUCCINATE--HYDROXYMETHYLGLUTARATE COA-TRANSFERASE"/>
    <property type="match status" value="1"/>
</dbReference>
<dbReference type="Gene3D" id="3.30.1540.10">
    <property type="entry name" value="formyl-coa transferase, domain 3"/>
    <property type="match status" value="1"/>
</dbReference>
<dbReference type="PANTHER" id="PTHR48207:SF3">
    <property type="entry name" value="SUCCINATE--HYDROXYMETHYLGLUTARATE COA-TRANSFERASE"/>
    <property type="match status" value="1"/>
</dbReference>
<feature type="compositionally biased region" description="Polar residues" evidence="2">
    <location>
        <begin position="1"/>
        <end position="19"/>
    </location>
</feature>
<proteinExistence type="predicted"/>
<dbReference type="InterPro" id="IPR050483">
    <property type="entry name" value="CoA-transferase_III_domain"/>
</dbReference>
<gene>
    <name evidence="3" type="ORF">ABIE13_002855</name>
</gene>
<keyword evidence="1" id="KW-0808">Transferase</keyword>
<organism evidence="3 4">
    <name type="scientific">Ottowia thiooxydans</name>
    <dbReference type="NCBI Taxonomy" id="219182"/>
    <lineage>
        <taxon>Bacteria</taxon>
        <taxon>Pseudomonadati</taxon>
        <taxon>Pseudomonadota</taxon>
        <taxon>Betaproteobacteria</taxon>
        <taxon>Burkholderiales</taxon>
        <taxon>Comamonadaceae</taxon>
        <taxon>Ottowia</taxon>
    </lineage>
</organism>
<comment type="caution">
    <text evidence="3">The sequence shown here is derived from an EMBL/GenBank/DDBJ whole genome shotgun (WGS) entry which is preliminary data.</text>
</comment>
<evidence type="ECO:0000313" key="3">
    <source>
        <dbReference type="EMBL" id="MET4577744.1"/>
    </source>
</evidence>
<dbReference type="RefSeq" id="WP_354444377.1">
    <property type="nucleotide sequence ID" value="NZ_JBEPSH010000005.1"/>
</dbReference>
<evidence type="ECO:0000313" key="4">
    <source>
        <dbReference type="Proteomes" id="UP001549320"/>
    </source>
</evidence>
<sequence>MNQPTHISTSTVKTHQGPSGSVPAPLHGFRVLDFGQYIAAPAAAQTLADLGADVIKVEPPGGDASRRLGWAHDDCGPMFSAYNRNKRSVMLDLRTPEGQTLAQRLACSADVVLANSRPGALEKLGLGADQLLARAPRLIYGRVSAFGQTGPASIRAGFDIAAQAESGMMSLNGDADRDPVRVGFTVVDILAAQSLATGVLAALVRRSVSGRGTLVDLSLVDVAVAALANAWAEYRQNGHMPIRRGNGQPTVAPAADVIETRDGKVVLSAYMDDHFVRLCKTIGQPELAQDPRFINNPSRVQHRAQLMTVLKQALSQFDSDALVAMLAEGGIVAGAIRDMSQVHAGQAGVSEDLFVDMHAAGRDPISLPGLPINMEGICRQPGRLAALGEHTEEVLNELETRIAAPL</sequence>
<dbReference type="Pfam" id="PF02515">
    <property type="entry name" value="CoA_transf_3"/>
    <property type="match status" value="1"/>
</dbReference>
<accession>A0ABV2Q9M5</accession>
<evidence type="ECO:0000256" key="1">
    <source>
        <dbReference type="ARBA" id="ARBA00022679"/>
    </source>
</evidence>
<keyword evidence="4" id="KW-1185">Reference proteome</keyword>
<reference evidence="3 4" key="1">
    <citation type="submission" date="2024-06" db="EMBL/GenBank/DDBJ databases">
        <title>Sorghum-associated microbial communities from plants grown in Nebraska, USA.</title>
        <authorList>
            <person name="Schachtman D."/>
        </authorList>
    </citation>
    <scope>NUCLEOTIDE SEQUENCE [LARGE SCALE GENOMIC DNA]</scope>
    <source>
        <strain evidence="3 4">2709</strain>
    </source>
</reference>
<dbReference type="InterPro" id="IPR044855">
    <property type="entry name" value="CoA-Trfase_III_dom3_sf"/>
</dbReference>
<dbReference type="Gene3D" id="3.40.50.10540">
    <property type="entry name" value="Crotonobetainyl-coa:carnitine coa-transferase, domain 1"/>
    <property type="match status" value="1"/>
</dbReference>
<dbReference type="Proteomes" id="UP001549320">
    <property type="component" value="Unassembled WGS sequence"/>
</dbReference>
<evidence type="ECO:0000256" key="2">
    <source>
        <dbReference type="SAM" id="MobiDB-lite"/>
    </source>
</evidence>